<dbReference type="EMBL" id="CAADRA010000153">
    <property type="protein sequence ID" value="VFT78939.1"/>
    <property type="molecule type" value="Genomic_DNA"/>
</dbReference>
<dbReference type="InterPro" id="IPR050791">
    <property type="entry name" value="Aldo-Keto_reductase"/>
</dbReference>
<evidence type="ECO:0000259" key="2">
    <source>
        <dbReference type="Pfam" id="PF00248"/>
    </source>
</evidence>
<dbReference type="CDD" id="cd19076">
    <property type="entry name" value="AKR_AKR13A_13D"/>
    <property type="match status" value="1"/>
</dbReference>
<proteinExistence type="predicted"/>
<evidence type="ECO:0000313" key="4">
    <source>
        <dbReference type="EMBL" id="VFT78939.1"/>
    </source>
</evidence>
<accession>A0A485K738</accession>
<evidence type="ECO:0000313" key="3">
    <source>
        <dbReference type="EMBL" id="KAF0718384.1"/>
    </source>
</evidence>
<keyword evidence="5" id="KW-1185">Reference proteome</keyword>
<evidence type="ECO:0000313" key="5">
    <source>
        <dbReference type="Proteomes" id="UP000332933"/>
    </source>
</evidence>
<gene>
    <name evidence="4" type="primary">Aste57867_1728</name>
    <name evidence="3" type="ORF">As57867_001726</name>
    <name evidence="4" type="ORF">ASTE57867_1728</name>
</gene>
<dbReference type="InterPro" id="IPR036812">
    <property type="entry name" value="NAD(P)_OxRdtase_dom_sf"/>
</dbReference>
<reference evidence="3" key="2">
    <citation type="submission" date="2019-06" db="EMBL/GenBank/DDBJ databases">
        <title>Genomics analysis of Aphanomyces spp. identifies a new class of oomycete effector associated with host adaptation.</title>
        <authorList>
            <person name="Gaulin E."/>
        </authorList>
    </citation>
    <scope>NUCLEOTIDE SEQUENCE</scope>
    <source>
        <strain evidence="3">CBS 578.67</strain>
    </source>
</reference>
<protein>
    <submittedName>
        <fullName evidence="4">Aste57867_1728 protein</fullName>
    </submittedName>
</protein>
<reference evidence="4 5" key="1">
    <citation type="submission" date="2019-03" db="EMBL/GenBank/DDBJ databases">
        <authorList>
            <person name="Gaulin E."/>
            <person name="Dumas B."/>
        </authorList>
    </citation>
    <scope>NUCLEOTIDE SEQUENCE [LARGE SCALE GENOMIC DNA]</scope>
    <source>
        <strain evidence="4">CBS 568.67</strain>
    </source>
</reference>
<feature type="domain" description="NADP-dependent oxidoreductase" evidence="2">
    <location>
        <begin position="26"/>
        <end position="321"/>
    </location>
</feature>
<dbReference type="GO" id="GO:0005737">
    <property type="term" value="C:cytoplasm"/>
    <property type="evidence" value="ECO:0007669"/>
    <property type="project" value="TreeGrafter"/>
</dbReference>
<dbReference type="SUPFAM" id="SSF51430">
    <property type="entry name" value="NAD(P)-linked oxidoreductase"/>
    <property type="match status" value="1"/>
</dbReference>
<organism evidence="4 5">
    <name type="scientific">Aphanomyces stellatus</name>
    <dbReference type="NCBI Taxonomy" id="120398"/>
    <lineage>
        <taxon>Eukaryota</taxon>
        <taxon>Sar</taxon>
        <taxon>Stramenopiles</taxon>
        <taxon>Oomycota</taxon>
        <taxon>Saprolegniomycetes</taxon>
        <taxon>Saprolegniales</taxon>
        <taxon>Verrucalvaceae</taxon>
        <taxon>Aphanomyces</taxon>
    </lineage>
</organism>
<dbReference type="Proteomes" id="UP000332933">
    <property type="component" value="Unassembled WGS sequence"/>
</dbReference>
<sequence>MPATVPQRALGSEGLVCSAQGLGCMGMTAFYGNFDRAAQEEESLRTISKALELGINMLDTAWIYQSFGAGGGGNFTNEELVGKAIKQHGREKFVVCTKFGFVPSENSFAVSGKEAVIRSQLADSLQRLNTPYIDLYYMHRMDPDTPIEETMAVLKSLVQEGKIKYIGLSECTPSELRRAHAVHPITAIQMEWSLQSRDLEEAVVPAARELGVGIVAYSPLCRGFLTAIDTFDKLDEKDSRRTLPRYSGAKLEESKARVARFFEIAKTKGCTPSQLALAWVHAQGPDVFPIPGTKSSSRIVENAHVFDIHLSSEELKEITAAASAIEGPRYGPVGGVDRTFNARMETV</sequence>
<dbReference type="GO" id="GO:0016491">
    <property type="term" value="F:oxidoreductase activity"/>
    <property type="evidence" value="ECO:0007669"/>
    <property type="project" value="UniProtKB-KW"/>
</dbReference>
<dbReference type="PANTHER" id="PTHR43625">
    <property type="entry name" value="AFLATOXIN B1 ALDEHYDE REDUCTASE"/>
    <property type="match status" value="1"/>
</dbReference>
<dbReference type="OrthoDB" id="40856at2759"/>
<evidence type="ECO:0000256" key="1">
    <source>
        <dbReference type="ARBA" id="ARBA00023002"/>
    </source>
</evidence>
<dbReference type="AlphaFoldDB" id="A0A485K738"/>
<name>A0A485K738_9STRA</name>
<dbReference type="Gene3D" id="3.20.20.100">
    <property type="entry name" value="NADP-dependent oxidoreductase domain"/>
    <property type="match status" value="1"/>
</dbReference>
<dbReference type="Pfam" id="PF00248">
    <property type="entry name" value="Aldo_ket_red"/>
    <property type="match status" value="1"/>
</dbReference>
<dbReference type="InterPro" id="IPR023210">
    <property type="entry name" value="NADP_OxRdtase_dom"/>
</dbReference>
<dbReference type="PANTHER" id="PTHR43625:SF40">
    <property type="entry name" value="ALDO-KETO REDUCTASE YAKC [NADP(+)]"/>
    <property type="match status" value="1"/>
</dbReference>
<dbReference type="EMBL" id="VJMH01000153">
    <property type="protein sequence ID" value="KAF0718384.1"/>
    <property type="molecule type" value="Genomic_DNA"/>
</dbReference>
<keyword evidence="1" id="KW-0560">Oxidoreductase</keyword>